<feature type="domain" description="DOD-type homing endonuclease" evidence="1">
    <location>
        <begin position="25"/>
        <end position="72"/>
    </location>
</feature>
<accession>A0AB39BU23</accession>
<dbReference type="Pfam" id="PF14528">
    <property type="entry name" value="LAGLIDADG_3"/>
    <property type="match status" value="1"/>
</dbReference>
<dbReference type="InterPro" id="IPR004860">
    <property type="entry name" value="LAGLIDADG_dom"/>
</dbReference>
<dbReference type="PROSITE" id="PS50819">
    <property type="entry name" value="INTEIN_ENDONUCLEASE"/>
    <property type="match status" value="1"/>
</dbReference>
<dbReference type="RefSeq" id="WP_368504370.1">
    <property type="nucleotide sequence ID" value="NZ_CP162551.1"/>
</dbReference>
<dbReference type="GO" id="GO:0004519">
    <property type="term" value="F:endonuclease activity"/>
    <property type="evidence" value="ECO:0007669"/>
    <property type="project" value="UniProtKB-KW"/>
</dbReference>
<gene>
    <name evidence="2" type="ORF">AB3N04_01395</name>
</gene>
<evidence type="ECO:0000259" key="1">
    <source>
        <dbReference type="PROSITE" id="PS50819"/>
    </source>
</evidence>
<protein>
    <submittedName>
        <fullName evidence="2">LAGLIDADG family homing endonuclease</fullName>
    </submittedName>
</protein>
<keyword evidence="2" id="KW-0255">Endonuclease</keyword>
<proteinExistence type="predicted"/>
<dbReference type="InterPro" id="IPR004042">
    <property type="entry name" value="Intein_endonuc_central"/>
</dbReference>
<keyword evidence="2" id="KW-0378">Hydrolase</keyword>
<dbReference type="AlphaFoldDB" id="A0AB39BU23"/>
<evidence type="ECO:0000313" key="2">
    <source>
        <dbReference type="EMBL" id="XDI36990.1"/>
    </source>
</evidence>
<reference evidence="2" key="1">
    <citation type="submission" date="2024-07" db="EMBL/GenBank/DDBJ databases">
        <title>Identification and characteristics of an arsenic-resistant bacterial isolate, which belongs to a novel species.</title>
        <authorList>
            <person name="Juszczyk A."/>
            <person name="Kowalczyk A."/>
            <person name="Was K."/>
            <person name="Kosowicz W."/>
            <person name="Budzyn A."/>
            <person name="Latowski D."/>
        </authorList>
    </citation>
    <scope>NUCLEOTIDE SEQUENCE</scope>
    <source>
        <strain evidence="2">As8PL</strain>
    </source>
</reference>
<sequence>MKADIIQLHGIKPNKSNTVEFPNIPDEYLSHFIRGYFDGDGHIYRSKYYVCFVGGSETFMYKLTNILSEHQLDSRMVMIDSHYRVYITGKDSVKKFGEWIYLNKELYLRRKYDQFDL</sequence>
<organism evidence="2">
    <name type="scientific">Alkalihalophilus sp. As8PL</name>
    <dbReference type="NCBI Taxonomy" id="3237103"/>
    <lineage>
        <taxon>Bacteria</taxon>
        <taxon>Bacillati</taxon>
        <taxon>Bacillota</taxon>
        <taxon>Bacilli</taxon>
        <taxon>Bacillales</taxon>
        <taxon>Bacillaceae</taxon>
        <taxon>Alkalihalophilus</taxon>
    </lineage>
</organism>
<dbReference type="InterPro" id="IPR027434">
    <property type="entry name" value="Homing_endonucl"/>
</dbReference>
<name>A0AB39BU23_9BACI</name>
<keyword evidence="2" id="KW-0540">Nuclease</keyword>
<dbReference type="SUPFAM" id="SSF55608">
    <property type="entry name" value="Homing endonucleases"/>
    <property type="match status" value="1"/>
</dbReference>
<dbReference type="Gene3D" id="3.10.28.10">
    <property type="entry name" value="Homing endonucleases"/>
    <property type="match status" value="1"/>
</dbReference>
<dbReference type="EMBL" id="CP162551">
    <property type="protein sequence ID" value="XDI36990.1"/>
    <property type="molecule type" value="Genomic_DNA"/>
</dbReference>